<dbReference type="EMBL" id="JAGKQM010000009">
    <property type="protein sequence ID" value="KAH0912377.1"/>
    <property type="molecule type" value="Genomic_DNA"/>
</dbReference>
<accession>A0ABQ8C5M0</accession>
<gene>
    <name evidence="2" type="ORF">HID58_035698</name>
</gene>
<name>A0ABQ8C5M0_BRANA</name>
<proteinExistence type="predicted"/>
<sequence length="159" mass="18490">MGWEANEYSLKLIQMMKLTLADNSFRPISKTSSHVKKEEEEELIGRVVADKVGEIRRELERQCGVCASAKAWDEENKEVRVGRREQNPQAIFSGDRQTDTKPKEGTYDLVATRDISLQNKFHTKEMESIEITTLEDENEIKIVLAESKERKPARKWWSY</sequence>
<evidence type="ECO:0000313" key="2">
    <source>
        <dbReference type="EMBL" id="KAH0912377.1"/>
    </source>
</evidence>
<evidence type="ECO:0000256" key="1">
    <source>
        <dbReference type="SAM" id="MobiDB-lite"/>
    </source>
</evidence>
<protein>
    <submittedName>
        <fullName evidence="2">Uncharacterized protein</fullName>
    </submittedName>
</protein>
<organism evidence="2 3">
    <name type="scientific">Brassica napus</name>
    <name type="common">Rape</name>
    <dbReference type="NCBI Taxonomy" id="3708"/>
    <lineage>
        <taxon>Eukaryota</taxon>
        <taxon>Viridiplantae</taxon>
        <taxon>Streptophyta</taxon>
        <taxon>Embryophyta</taxon>
        <taxon>Tracheophyta</taxon>
        <taxon>Spermatophyta</taxon>
        <taxon>Magnoliopsida</taxon>
        <taxon>eudicotyledons</taxon>
        <taxon>Gunneridae</taxon>
        <taxon>Pentapetalae</taxon>
        <taxon>rosids</taxon>
        <taxon>malvids</taxon>
        <taxon>Brassicales</taxon>
        <taxon>Brassicaceae</taxon>
        <taxon>Brassiceae</taxon>
        <taxon>Brassica</taxon>
    </lineage>
</organism>
<reference evidence="2 3" key="1">
    <citation type="submission" date="2021-05" db="EMBL/GenBank/DDBJ databases">
        <title>Genome Assembly of Synthetic Allotetraploid Brassica napus Reveals Homoeologous Exchanges between Subgenomes.</title>
        <authorList>
            <person name="Davis J.T."/>
        </authorList>
    </citation>
    <scope>NUCLEOTIDE SEQUENCE [LARGE SCALE GENOMIC DNA]</scope>
    <source>
        <strain evidence="3">cv. Da-Ae</strain>
        <tissue evidence="2">Seedling</tissue>
    </source>
</reference>
<evidence type="ECO:0000313" key="3">
    <source>
        <dbReference type="Proteomes" id="UP000824890"/>
    </source>
</evidence>
<dbReference type="Proteomes" id="UP000824890">
    <property type="component" value="Unassembled WGS sequence"/>
</dbReference>
<feature type="region of interest" description="Disordered" evidence="1">
    <location>
        <begin position="79"/>
        <end position="104"/>
    </location>
</feature>
<comment type="caution">
    <text evidence="2">The sequence shown here is derived from an EMBL/GenBank/DDBJ whole genome shotgun (WGS) entry which is preliminary data.</text>
</comment>
<keyword evidence="3" id="KW-1185">Reference proteome</keyword>